<name>A0A432ZG42_9GAMM</name>
<evidence type="ECO:0000313" key="20">
    <source>
        <dbReference type="EMBL" id="RUO76874.1"/>
    </source>
</evidence>
<dbReference type="GO" id="GO:0045454">
    <property type="term" value="P:cell redox homeostasis"/>
    <property type="evidence" value="ECO:0007669"/>
    <property type="project" value="TreeGrafter"/>
</dbReference>
<evidence type="ECO:0000256" key="5">
    <source>
        <dbReference type="ARBA" id="ARBA00022519"/>
    </source>
</evidence>
<dbReference type="Pfam" id="PF13899">
    <property type="entry name" value="Thioredoxin_7"/>
    <property type="match status" value="1"/>
</dbReference>
<comment type="caution">
    <text evidence="18">Lacks conserved residue(s) required for the propagation of feature annotation.</text>
</comment>
<evidence type="ECO:0000256" key="9">
    <source>
        <dbReference type="ARBA" id="ARBA00022982"/>
    </source>
</evidence>
<keyword evidence="21" id="KW-1185">Reference proteome</keyword>
<dbReference type="GO" id="GO:0009055">
    <property type="term" value="F:electron transfer activity"/>
    <property type="evidence" value="ECO:0007669"/>
    <property type="project" value="UniProtKB-UniRule"/>
</dbReference>
<proteinExistence type="inferred from homology"/>
<keyword evidence="9 18" id="KW-0249">Electron transport</keyword>
<keyword evidence="5 18" id="KW-0997">Cell inner membrane</keyword>
<protein>
    <recommendedName>
        <fullName evidence="18">Thiol:disulfide interchange protein DsbD</fullName>
        <ecNumber evidence="18">1.8.1.8</ecNumber>
    </recommendedName>
    <alternativeName>
        <fullName evidence="18">Protein-disulfide reductase</fullName>
        <shortName evidence="18">Disulfide reductase</shortName>
    </alternativeName>
</protein>
<dbReference type="InterPro" id="IPR036929">
    <property type="entry name" value="DsbDN_sf"/>
</dbReference>
<dbReference type="EMBL" id="PIQG01000003">
    <property type="protein sequence ID" value="RUO76874.1"/>
    <property type="molecule type" value="Genomic_DNA"/>
</dbReference>
<evidence type="ECO:0000256" key="8">
    <source>
        <dbReference type="ARBA" id="ARBA00022748"/>
    </source>
</evidence>
<comment type="catalytic activity">
    <reaction evidence="16 18">
        <text>[protein]-dithiol + NAD(+) = [protein]-disulfide + NADH + H(+)</text>
        <dbReference type="Rhea" id="RHEA:18749"/>
        <dbReference type="Rhea" id="RHEA-COMP:10593"/>
        <dbReference type="Rhea" id="RHEA-COMP:10594"/>
        <dbReference type="ChEBI" id="CHEBI:15378"/>
        <dbReference type="ChEBI" id="CHEBI:29950"/>
        <dbReference type="ChEBI" id="CHEBI:50058"/>
        <dbReference type="ChEBI" id="CHEBI:57540"/>
        <dbReference type="ChEBI" id="CHEBI:57945"/>
        <dbReference type="EC" id="1.8.1.8"/>
    </reaction>
</comment>
<dbReference type="Gene3D" id="2.60.40.1250">
    <property type="entry name" value="Thiol:disulfide interchange protein DsbD, N-terminal domain"/>
    <property type="match status" value="1"/>
</dbReference>
<evidence type="ECO:0000256" key="14">
    <source>
        <dbReference type="ARBA" id="ARBA00023157"/>
    </source>
</evidence>
<dbReference type="HAMAP" id="MF_00399">
    <property type="entry name" value="DbsD"/>
    <property type="match status" value="1"/>
</dbReference>
<dbReference type="InterPro" id="IPR003834">
    <property type="entry name" value="Cyt_c_assmbl_TM_dom"/>
</dbReference>
<dbReference type="InterPro" id="IPR036249">
    <property type="entry name" value="Thioredoxin-like_sf"/>
</dbReference>
<dbReference type="InterPro" id="IPR028250">
    <property type="entry name" value="DsbDN"/>
</dbReference>
<dbReference type="CDD" id="cd02953">
    <property type="entry name" value="DsbDgamma"/>
    <property type="match status" value="1"/>
</dbReference>
<dbReference type="GO" id="GO:0047134">
    <property type="term" value="F:protein-disulfide reductase [NAD(P)H] activity"/>
    <property type="evidence" value="ECO:0007669"/>
    <property type="project" value="UniProtKB-UniRule"/>
</dbReference>
<evidence type="ECO:0000256" key="11">
    <source>
        <dbReference type="ARBA" id="ARBA00023002"/>
    </source>
</evidence>
<dbReference type="Gene3D" id="3.40.30.10">
    <property type="entry name" value="Glutaredoxin"/>
    <property type="match status" value="1"/>
</dbReference>
<dbReference type="InterPro" id="IPR035671">
    <property type="entry name" value="DsbD_gamma"/>
</dbReference>
<evidence type="ECO:0000256" key="7">
    <source>
        <dbReference type="ARBA" id="ARBA00022729"/>
    </source>
</evidence>
<feature type="transmembrane region" description="Helical" evidence="18">
    <location>
        <begin position="295"/>
        <end position="323"/>
    </location>
</feature>
<feature type="transmembrane region" description="Helical" evidence="18">
    <location>
        <begin position="213"/>
        <end position="238"/>
    </location>
</feature>
<comment type="caution">
    <text evidence="20">The sequence shown here is derived from an EMBL/GenBank/DDBJ whole genome shotgun (WGS) entry which is preliminary data.</text>
</comment>
<comment type="subcellular location">
    <subcellularLocation>
        <location evidence="1 18">Cell inner membrane</location>
        <topology evidence="1 18">Multi-pass membrane protein</topology>
    </subcellularLocation>
</comment>
<keyword evidence="13 18" id="KW-0472">Membrane</keyword>
<evidence type="ECO:0000256" key="17">
    <source>
        <dbReference type="ARBA" id="ARBA00047804"/>
    </source>
</evidence>
<dbReference type="InterPro" id="IPR013766">
    <property type="entry name" value="Thioredoxin_domain"/>
</dbReference>
<comment type="catalytic activity">
    <reaction evidence="17 18">
        <text>[protein]-dithiol + NADP(+) = [protein]-disulfide + NADPH + H(+)</text>
        <dbReference type="Rhea" id="RHEA:18753"/>
        <dbReference type="Rhea" id="RHEA-COMP:10593"/>
        <dbReference type="Rhea" id="RHEA-COMP:10594"/>
        <dbReference type="ChEBI" id="CHEBI:15378"/>
        <dbReference type="ChEBI" id="CHEBI:29950"/>
        <dbReference type="ChEBI" id="CHEBI:50058"/>
        <dbReference type="ChEBI" id="CHEBI:57783"/>
        <dbReference type="ChEBI" id="CHEBI:58349"/>
        <dbReference type="EC" id="1.8.1.8"/>
    </reaction>
</comment>
<comment type="similarity">
    <text evidence="2 18">Belongs to the thioredoxin family. DsbD subfamily.</text>
</comment>
<accession>A0A432ZG42</accession>
<dbReference type="InterPro" id="IPR017937">
    <property type="entry name" value="Thioredoxin_CS"/>
</dbReference>
<feature type="domain" description="Thioredoxin" evidence="19">
    <location>
        <begin position="428"/>
        <end position="566"/>
    </location>
</feature>
<feature type="disulfide bond" description="Redox-active" evidence="18">
    <location>
        <begin position="116"/>
        <end position="122"/>
    </location>
</feature>
<gene>
    <name evidence="18" type="primary">dsbD</name>
    <name evidence="20" type="ORF">CWI83_07985</name>
</gene>
<evidence type="ECO:0000256" key="2">
    <source>
        <dbReference type="ARBA" id="ARBA00007241"/>
    </source>
</evidence>
<reference evidence="20 21" key="1">
    <citation type="journal article" date="2011" name="Front. Microbiol.">
        <title>Genomic signatures of strain selection and enhancement in Bacillus atrophaeus var. globigii, a historical biowarfare simulant.</title>
        <authorList>
            <person name="Gibbons H.S."/>
            <person name="Broomall S.M."/>
            <person name="McNew L.A."/>
            <person name="Daligault H."/>
            <person name="Chapman C."/>
            <person name="Bruce D."/>
            <person name="Karavis M."/>
            <person name="Krepps M."/>
            <person name="McGregor P.A."/>
            <person name="Hong C."/>
            <person name="Park K.H."/>
            <person name="Akmal A."/>
            <person name="Feldman A."/>
            <person name="Lin J.S."/>
            <person name="Chang W.E."/>
            <person name="Higgs B.W."/>
            <person name="Demirev P."/>
            <person name="Lindquist J."/>
            <person name="Liem A."/>
            <person name="Fochler E."/>
            <person name="Read T.D."/>
            <person name="Tapia R."/>
            <person name="Johnson S."/>
            <person name="Bishop-Lilly K.A."/>
            <person name="Detter C."/>
            <person name="Han C."/>
            <person name="Sozhamannan S."/>
            <person name="Rosenzweig C.N."/>
            <person name="Skowronski E.W."/>
        </authorList>
    </citation>
    <scope>NUCLEOTIDE SEQUENCE [LARGE SCALE GENOMIC DNA]</scope>
    <source>
        <strain evidence="20 21">PIT1</strain>
    </source>
</reference>
<dbReference type="InterPro" id="IPR022910">
    <property type="entry name" value="Thiol_diS_interchange_DbsD"/>
</dbReference>
<dbReference type="PROSITE" id="PS00194">
    <property type="entry name" value="THIOREDOXIN_1"/>
    <property type="match status" value="1"/>
</dbReference>
<keyword evidence="12 18" id="KW-0520">NAD</keyword>
<feature type="transmembrane region" description="Helical" evidence="18">
    <location>
        <begin position="329"/>
        <end position="350"/>
    </location>
</feature>
<evidence type="ECO:0000256" key="4">
    <source>
        <dbReference type="ARBA" id="ARBA00022475"/>
    </source>
</evidence>
<comment type="function">
    <text evidence="18">Required to facilitate the formation of correct disulfide bonds in some periplasmic proteins and for the assembly of the periplasmic c-type cytochromes. Acts by transferring electrons from cytoplasmic thioredoxin to the periplasm. This transfer involves a cascade of disulfide bond formation and reduction steps.</text>
</comment>
<evidence type="ECO:0000256" key="16">
    <source>
        <dbReference type="ARBA" id="ARBA00047388"/>
    </source>
</evidence>
<keyword evidence="11 18" id="KW-0560">Oxidoreductase</keyword>
<organism evidence="20 21">
    <name type="scientific">Pseudidiomarina taiwanensis</name>
    <dbReference type="NCBI Taxonomy" id="337250"/>
    <lineage>
        <taxon>Bacteria</taxon>
        <taxon>Pseudomonadati</taxon>
        <taxon>Pseudomonadota</taxon>
        <taxon>Gammaproteobacteria</taxon>
        <taxon>Alteromonadales</taxon>
        <taxon>Idiomarinaceae</taxon>
        <taxon>Pseudidiomarina</taxon>
    </lineage>
</organism>
<feature type="transmembrane region" description="Helical" evidence="18">
    <location>
        <begin position="250"/>
        <end position="274"/>
    </location>
</feature>
<dbReference type="PANTHER" id="PTHR32234:SF0">
    <property type="entry name" value="THIOL:DISULFIDE INTERCHANGE PROTEIN DSBD"/>
    <property type="match status" value="1"/>
</dbReference>
<dbReference type="SUPFAM" id="SSF52833">
    <property type="entry name" value="Thioredoxin-like"/>
    <property type="match status" value="1"/>
</dbReference>
<feature type="transmembrane region" description="Helical" evidence="18">
    <location>
        <begin position="371"/>
        <end position="389"/>
    </location>
</feature>
<evidence type="ECO:0000313" key="21">
    <source>
        <dbReference type="Proteomes" id="UP000288279"/>
    </source>
</evidence>
<feature type="transmembrane region" description="Helical" evidence="18">
    <location>
        <begin position="168"/>
        <end position="201"/>
    </location>
</feature>
<dbReference type="SUPFAM" id="SSF74863">
    <property type="entry name" value="Thiol:disulfide interchange protein DsbD, N-terminal domain (DsbD-alpha)"/>
    <property type="match status" value="1"/>
</dbReference>
<keyword evidence="14 18" id="KW-1015">Disulfide bond</keyword>
<evidence type="ECO:0000256" key="10">
    <source>
        <dbReference type="ARBA" id="ARBA00022989"/>
    </source>
</evidence>
<dbReference type="GO" id="GO:0017004">
    <property type="term" value="P:cytochrome complex assembly"/>
    <property type="evidence" value="ECO:0007669"/>
    <property type="project" value="UniProtKB-UniRule"/>
</dbReference>
<feature type="transmembrane region" description="Helical" evidence="18">
    <location>
        <begin position="423"/>
        <end position="440"/>
    </location>
</feature>
<evidence type="ECO:0000256" key="12">
    <source>
        <dbReference type="ARBA" id="ARBA00023027"/>
    </source>
</evidence>
<keyword evidence="15 18" id="KW-0676">Redox-active center</keyword>
<keyword evidence="8 18" id="KW-0201">Cytochrome c-type biogenesis</keyword>
<sequence>MLPRAEAQSFQFPDADPFANQTQFLPVDQAFQFDFRQEGKTLTLTWQIEPDYYLYQHRFIVKSPVQLSEQPQLPAGEAHFDEFFGETIIYRDSVSLTYTLAEASADQEFVISYQGCADAGLCYPPTDKTIYLSAVASDGGTSINFEQLVANSQTSSAPSLFDLNQQPLWLALIIFIGLGIGLAFTPCVLPMYPIISAIIFGQQRQQALPTRRALTLSLSYVQGMAVTYSALGVVVALAGMKYQAMLQHPIVLGILAGIFVLLALSMLGLFTLQLPSSWQQKIYALSQQQKGGAHGSVFIMGALSGLVASPCTTAPLSAILLFIAESGDVVVGASALYALSIGMGIPLLLFGTTGGKLLPRAGAWMNTIKRLFGVVLLGVALIFVERLVNVTLADWLYIGFLAFAGAYLSATSFFDLTRAAARRFSAVVLVIITVLGYSWWPQPSGQHYAFIQVDSVASITAELREAEVNQQVVMLDLYADWCVACKEFERETFSNPQVQEVFANMRVLQADVTANNPVNNQIWETYQVMGLPTVMFFRAGEEIRSARLTGFLDAEDFLAHLERHQIITVAVEKN</sequence>
<dbReference type="Proteomes" id="UP000288279">
    <property type="component" value="Unassembled WGS sequence"/>
</dbReference>
<evidence type="ECO:0000256" key="1">
    <source>
        <dbReference type="ARBA" id="ARBA00004429"/>
    </source>
</evidence>
<evidence type="ECO:0000256" key="13">
    <source>
        <dbReference type="ARBA" id="ARBA00023136"/>
    </source>
</evidence>
<dbReference type="PANTHER" id="PTHR32234">
    <property type="entry name" value="THIOL:DISULFIDE INTERCHANGE PROTEIN DSBD"/>
    <property type="match status" value="1"/>
</dbReference>
<feature type="disulfide bond" description="Redox-active" evidence="18">
    <location>
        <begin position="482"/>
        <end position="485"/>
    </location>
</feature>
<dbReference type="Pfam" id="PF11412">
    <property type="entry name" value="DsbD_N"/>
    <property type="match status" value="1"/>
</dbReference>
<feature type="transmembrane region" description="Helical" evidence="18">
    <location>
        <begin position="395"/>
        <end position="416"/>
    </location>
</feature>
<evidence type="ECO:0000256" key="15">
    <source>
        <dbReference type="ARBA" id="ARBA00023284"/>
    </source>
</evidence>
<dbReference type="OrthoDB" id="9811036at2"/>
<evidence type="ECO:0000256" key="6">
    <source>
        <dbReference type="ARBA" id="ARBA00022692"/>
    </source>
</evidence>
<keyword evidence="4 18" id="KW-1003">Cell membrane</keyword>
<dbReference type="Pfam" id="PF02683">
    <property type="entry name" value="DsbD_TM"/>
    <property type="match status" value="1"/>
</dbReference>
<dbReference type="GO" id="GO:0005886">
    <property type="term" value="C:plasma membrane"/>
    <property type="evidence" value="ECO:0007669"/>
    <property type="project" value="UniProtKB-SubCell"/>
</dbReference>
<dbReference type="NCBIfam" id="NF001419">
    <property type="entry name" value="PRK00293.1"/>
    <property type="match status" value="1"/>
</dbReference>
<dbReference type="EC" id="1.8.1.8" evidence="18"/>
<dbReference type="AlphaFoldDB" id="A0A432ZG42"/>
<evidence type="ECO:0000259" key="19">
    <source>
        <dbReference type="PROSITE" id="PS51352"/>
    </source>
</evidence>
<dbReference type="PROSITE" id="PS51352">
    <property type="entry name" value="THIOREDOXIN_2"/>
    <property type="match status" value="1"/>
</dbReference>
<keyword evidence="6 18" id="KW-0812">Transmembrane</keyword>
<keyword evidence="10 18" id="KW-1133">Transmembrane helix</keyword>
<evidence type="ECO:0000256" key="18">
    <source>
        <dbReference type="HAMAP-Rule" id="MF_00399"/>
    </source>
</evidence>
<keyword evidence="3 18" id="KW-0813">Transport</keyword>
<evidence type="ECO:0000256" key="3">
    <source>
        <dbReference type="ARBA" id="ARBA00022448"/>
    </source>
</evidence>
<keyword evidence="7" id="KW-0732">Signal</keyword>